<reference evidence="1 2" key="1">
    <citation type="submission" date="2023-08" db="EMBL/GenBank/DDBJ databases">
        <title>Black Yeasts Isolated from many extreme environments.</title>
        <authorList>
            <person name="Coleine C."/>
            <person name="Stajich J.E."/>
            <person name="Selbmann L."/>
        </authorList>
    </citation>
    <scope>NUCLEOTIDE SEQUENCE [LARGE SCALE GENOMIC DNA]</scope>
    <source>
        <strain evidence="1 2">CCFEE 6328</strain>
    </source>
</reference>
<organism evidence="1 2">
    <name type="scientific">Exophiala sideris</name>
    <dbReference type="NCBI Taxonomy" id="1016849"/>
    <lineage>
        <taxon>Eukaryota</taxon>
        <taxon>Fungi</taxon>
        <taxon>Dikarya</taxon>
        <taxon>Ascomycota</taxon>
        <taxon>Pezizomycotina</taxon>
        <taxon>Eurotiomycetes</taxon>
        <taxon>Chaetothyriomycetidae</taxon>
        <taxon>Chaetothyriales</taxon>
        <taxon>Herpotrichiellaceae</taxon>
        <taxon>Exophiala</taxon>
    </lineage>
</organism>
<keyword evidence="2" id="KW-1185">Reference proteome</keyword>
<evidence type="ECO:0000313" key="1">
    <source>
        <dbReference type="EMBL" id="KAK5066402.1"/>
    </source>
</evidence>
<accession>A0ABR0JKJ4</accession>
<sequence length="360" mass="39289">MGAVLAIGTIAASAAVLGALGGVGILALDCVTTDGKVCPFDKNPSPNNPENLPALGPVMVYITNGHKEWPKPHGYQKAPMVILDMEATPKVKDHKQILYPHFPVEVPSGQLVFEFGRIPTRIKIQPNVTEPLCIAAISVVDALSRYITLSGNYAAHCGTGWGGSVNKVMGDKDPQCMWMSRYQTDGITVQGFVIDTKAETENDKKTVKDLDKYPDALSQLCQPPFINDQKVYYKRDNSTNLEDEIGFQVLDDFPSAATIPHIPLGDRLIKSNLTYNSAVNMCMDQASIGPHFVSHHEKMYCDMTAKRLYPLCEVDTVETCFDDDQDALVERGGAAEFSAAGVGSVKATTVKTFEKVDVWD</sequence>
<dbReference type="EMBL" id="JAVRRF010000004">
    <property type="protein sequence ID" value="KAK5066402.1"/>
    <property type="molecule type" value="Genomic_DNA"/>
</dbReference>
<comment type="caution">
    <text evidence="1">The sequence shown here is derived from an EMBL/GenBank/DDBJ whole genome shotgun (WGS) entry which is preliminary data.</text>
</comment>
<gene>
    <name evidence="1" type="ORF">LTR69_002921</name>
</gene>
<evidence type="ECO:0000313" key="2">
    <source>
        <dbReference type="Proteomes" id="UP001345691"/>
    </source>
</evidence>
<proteinExistence type="predicted"/>
<name>A0ABR0JKJ4_9EURO</name>
<dbReference type="Proteomes" id="UP001345691">
    <property type="component" value="Unassembled WGS sequence"/>
</dbReference>
<protein>
    <submittedName>
        <fullName evidence="1">Uncharacterized protein</fullName>
    </submittedName>
</protein>